<feature type="transmembrane region" description="Helical" evidence="10">
    <location>
        <begin position="198"/>
        <end position="215"/>
    </location>
</feature>
<evidence type="ECO:0000256" key="9">
    <source>
        <dbReference type="ARBA" id="ARBA00023136"/>
    </source>
</evidence>
<dbReference type="PANTHER" id="PTHR36844:SF1">
    <property type="entry name" value="PROTEASE PRSW"/>
    <property type="match status" value="1"/>
</dbReference>
<keyword evidence="4" id="KW-1003">Cell membrane</keyword>
<dbReference type="PIRSF" id="PIRSF016933">
    <property type="entry name" value="PrsW"/>
    <property type="match status" value="1"/>
</dbReference>
<evidence type="ECO:0000256" key="7">
    <source>
        <dbReference type="ARBA" id="ARBA00022801"/>
    </source>
</evidence>
<proteinExistence type="inferred from homology"/>
<dbReference type="GO" id="GO:0008233">
    <property type="term" value="F:peptidase activity"/>
    <property type="evidence" value="ECO:0007669"/>
    <property type="project" value="UniProtKB-KW"/>
</dbReference>
<evidence type="ECO:0000256" key="6">
    <source>
        <dbReference type="ARBA" id="ARBA00022692"/>
    </source>
</evidence>
<dbReference type="InterPro" id="IPR023596">
    <property type="entry name" value="Peptidase_PrsW_arch/bac"/>
</dbReference>
<reference evidence="12" key="1">
    <citation type="submission" date="2015-01" db="EMBL/GenBank/DDBJ databases">
        <authorList>
            <person name="Aslett M.A."/>
            <person name="De Silva N."/>
        </authorList>
    </citation>
    <scope>NUCLEOTIDE SEQUENCE [LARGE SCALE GENOMIC DNA]</scope>
    <source>
        <strain evidence="12">R28058</strain>
    </source>
</reference>
<dbReference type="PANTHER" id="PTHR36844">
    <property type="entry name" value="PROTEASE PRSW"/>
    <property type="match status" value="1"/>
</dbReference>
<gene>
    <name evidence="11" type="primary">sleB_1</name>
    <name evidence="11" type="ORF">R28058_27911</name>
</gene>
<dbReference type="InterPro" id="IPR026898">
    <property type="entry name" value="PrsW"/>
</dbReference>
<dbReference type="Proteomes" id="UP000049127">
    <property type="component" value="Unassembled WGS sequence"/>
</dbReference>
<feature type="transmembrane region" description="Helical" evidence="10">
    <location>
        <begin position="34"/>
        <end position="60"/>
    </location>
</feature>
<keyword evidence="7 11" id="KW-0378">Hydrolase</keyword>
<feature type="transmembrane region" description="Helical" evidence="10">
    <location>
        <begin position="172"/>
        <end position="192"/>
    </location>
</feature>
<sequence>MKLDLLIIAIAPSLAFLIWIYIKDKYEKEPIKFLIKVFSIGALISIPAIAIEDFLIKIYINNEYIYLIYISFIVAALTEEFLKYIVLVSCVLNSKYYTEKLDGIVYSVFLTLGFATIENIIYIFGESYLSVLELGLSRALISIPAHIMFAITMGYYLSIYKFNKDNKNKKRIYLFKVLFFSVLFHGIFDFLLILEANWSTVLFLIYLVYLWKINLDKLDKYTDYARKRFIRRKRKLIKK</sequence>
<name>A0A0C7Q256_PARSO</name>
<evidence type="ECO:0000313" key="12">
    <source>
        <dbReference type="Proteomes" id="UP000049127"/>
    </source>
</evidence>
<feature type="transmembrane region" description="Helical" evidence="10">
    <location>
        <begin position="136"/>
        <end position="160"/>
    </location>
</feature>
<evidence type="ECO:0000256" key="5">
    <source>
        <dbReference type="ARBA" id="ARBA00022670"/>
    </source>
</evidence>
<organism evidence="11 12">
    <name type="scientific">Paraclostridium sordellii</name>
    <name type="common">Clostridium sordellii</name>
    <dbReference type="NCBI Taxonomy" id="1505"/>
    <lineage>
        <taxon>Bacteria</taxon>
        <taxon>Bacillati</taxon>
        <taxon>Bacillota</taxon>
        <taxon>Clostridia</taxon>
        <taxon>Peptostreptococcales</taxon>
        <taxon>Peptostreptococcaceae</taxon>
        <taxon>Paraclostridium</taxon>
    </lineage>
</organism>
<accession>A0A0C7Q256</accession>
<comment type="similarity">
    <text evidence="2">Belongs to the protease PrsW family.</text>
</comment>
<dbReference type="OrthoDB" id="5504276at2"/>
<dbReference type="RefSeq" id="WP_055343042.1">
    <property type="nucleotide sequence ID" value="NZ_CEKZ01000023.1"/>
</dbReference>
<feature type="transmembrane region" description="Helical" evidence="10">
    <location>
        <begin position="66"/>
        <end position="92"/>
    </location>
</feature>
<keyword evidence="8 10" id="KW-1133">Transmembrane helix</keyword>
<evidence type="ECO:0000256" key="3">
    <source>
        <dbReference type="ARBA" id="ARBA00018997"/>
    </source>
</evidence>
<protein>
    <recommendedName>
        <fullName evidence="3">Protease PrsW</fullName>
    </recommendedName>
</protein>
<feature type="transmembrane region" description="Helical" evidence="10">
    <location>
        <begin position="6"/>
        <end position="22"/>
    </location>
</feature>
<dbReference type="AlphaFoldDB" id="A0A0C7Q256"/>
<keyword evidence="6 10" id="KW-0812">Transmembrane</keyword>
<feature type="transmembrane region" description="Helical" evidence="10">
    <location>
        <begin position="104"/>
        <end position="124"/>
    </location>
</feature>
<dbReference type="Pfam" id="PF13367">
    <property type="entry name" value="PrsW-protease"/>
    <property type="match status" value="1"/>
</dbReference>
<evidence type="ECO:0000256" key="10">
    <source>
        <dbReference type="SAM" id="Phobius"/>
    </source>
</evidence>
<evidence type="ECO:0000313" key="11">
    <source>
        <dbReference type="EMBL" id="CEQ05074.1"/>
    </source>
</evidence>
<evidence type="ECO:0000256" key="8">
    <source>
        <dbReference type="ARBA" id="ARBA00022989"/>
    </source>
</evidence>
<evidence type="ECO:0000256" key="1">
    <source>
        <dbReference type="ARBA" id="ARBA00004651"/>
    </source>
</evidence>
<dbReference type="GO" id="GO:0006508">
    <property type="term" value="P:proteolysis"/>
    <property type="evidence" value="ECO:0007669"/>
    <property type="project" value="UniProtKB-KW"/>
</dbReference>
<evidence type="ECO:0000256" key="4">
    <source>
        <dbReference type="ARBA" id="ARBA00022475"/>
    </source>
</evidence>
<dbReference type="GO" id="GO:0005886">
    <property type="term" value="C:plasma membrane"/>
    <property type="evidence" value="ECO:0007669"/>
    <property type="project" value="UniProtKB-SubCell"/>
</dbReference>
<dbReference type="EMBL" id="CEKZ01000023">
    <property type="protein sequence ID" value="CEQ05074.1"/>
    <property type="molecule type" value="Genomic_DNA"/>
</dbReference>
<comment type="subcellular location">
    <subcellularLocation>
        <location evidence="1">Cell membrane</location>
        <topology evidence="1">Multi-pass membrane protein</topology>
    </subcellularLocation>
</comment>
<evidence type="ECO:0000256" key="2">
    <source>
        <dbReference type="ARBA" id="ARBA00009165"/>
    </source>
</evidence>
<keyword evidence="9 10" id="KW-0472">Membrane</keyword>
<keyword evidence="5" id="KW-0645">Protease</keyword>